<evidence type="ECO:0000256" key="3">
    <source>
        <dbReference type="HAMAP-Rule" id="MF_00376"/>
    </source>
</evidence>
<comment type="function">
    <text evidence="3">Catalyzes the phosphorylation of the 3'-hydroxyl group of dephosphocoenzyme A to form coenzyme A.</text>
</comment>
<proteinExistence type="inferred from homology"/>
<keyword evidence="6" id="KW-1185">Reference proteome</keyword>
<keyword evidence="2 3" id="KW-0067">ATP-binding</keyword>
<dbReference type="SUPFAM" id="SSF52540">
    <property type="entry name" value="P-loop containing nucleoside triphosphate hydrolases"/>
    <property type="match status" value="1"/>
</dbReference>
<dbReference type="InterPro" id="IPR001977">
    <property type="entry name" value="Depp_CoAkinase"/>
</dbReference>
<dbReference type="GO" id="GO:0005737">
    <property type="term" value="C:cytoplasm"/>
    <property type="evidence" value="ECO:0007669"/>
    <property type="project" value="UniProtKB-SubCell"/>
</dbReference>
<evidence type="ECO:0000256" key="2">
    <source>
        <dbReference type="ARBA" id="ARBA00022840"/>
    </source>
</evidence>
<dbReference type="PANTHER" id="PTHR10695">
    <property type="entry name" value="DEPHOSPHO-COA KINASE-RELATED"/>
    <property type="match status" value="1"/>
</dbReference>
<evidence type="ECO:0000313" key="6">
    <source>
        <dbReference type="Proteomes" id="UP000581206"/>
    </source>
</evidence>
<protein>
    <recommendedName>
        <fullName evidence="3 4">Dephospho-CoA kinase</fullName>
        <ecNumber evidence="3 4">2.7.1.24</ecNumber>
    </recommendedName>
    <alternativeName>
        <fullName evidence="3">Dephosphocoenzyme A kinase</fullName>
    </alternativeName>
</protein>
<dbReference type="GO" id="GO:0004140">
    <property type="term" value="F:dephospho-CoA kinase activity"/>
    <property type="evidence" value="ECO:0007669"/>
    <property type="project" value="UniProtKB-UniRule"/>
</dbReference>
<dbReference type="EMBL" id="JAAXOX010000002">
    <property type="protein sequence ID" value="NKY22110.1"/>
    <property type="molecule type" value="Genomic_DNA"/>
</dbReference>
<gene>
    <name evidence="3" type="primary">coaE</name>
    <name evidence="5" type="ORF">HGA03_05455</name>
</gene>
<dbReference type="EC" id="2.7.1.24" evidence="3 4"/>
<dbReference type="UniPathway" id="UPA00241">
    <property type="reaction ID" value="UER00356"/>
</dbReference>
<comment type="similarity">
    <text evidence="3">Belongs to the CoaE family.</text>
</comment>
<feature type="binding site" evidence="3">
    <location>
        <begin position="11"/>
        <end position="16"/>
    </location>
    <ligand>
        <name>ATP</name>
        <dbReference type="ChEBI" id="CHEBI:30616"/>
    </ligand>
</feature>
<keyword evidence="3" id="KW-0963">Cytoplasm</keyword>
<dbReference type="PROSITE" id="PS51219">
    <property type="entry name" value="DPCK"/>
    <property type="match status" value="1"/>
</dbReference>
<dbReference type="CDD" id="cd02022">
    <property type="entry name" value="DPCK"/>
    <property type="match status" value="1"/>
</dbReference>
<dbReference type="GO" id="GO:0015937">
    <property type="term" value="P:coenzyme A biosynthetic process"/>
    <property type="evidence" value="ECO:0007669"/>
    <property type="project" value="UniProtKB-UniRule"/>
</dbReference>
<dbReference type="Pfam" id="PF01121">
    <property type="entry name" value="CoaE"/>
    <property type="match status" value="1"/>
</dbReference>
<dbReference type="GO" id="GO:0005524">
    <property type="term" value="F:ATP binding"/>
    <property type="evidence" value="ECO:0007669"/>
    <property type="project" value="UniProtKB-UniRule"/>
</dbReference>
<keyword evidence="3 5" id="KW-0418">Kinase</keyword>
<dbReference type="Proteomes" id="UP000581206">
    <property type="component" value="Unassembled WGS sequence"/>
</dbReference>
<dbReference type="AlphaFoldDB" id="A0A7X6KU36"/>
<evidence type="ECO:0000256" key="1">
    <source>
        <dbReference type="ARBA" id="ARBA00022741"/>
    </source>
</evidence>
<keyword evidence="3" id="KW-0173">Coenzyme A biosynthesis</keyword>
<evidence type="ECO:0000256" key="4">
    <source>
        <dbReference type="NCBIfam" id="TIGR00152"/>
    </source>
</evidence>
<accession>A0A7X6KU36</accession>
<dbReference type="NCBIfam" id="NF002879">
    <property type="entry name" value="PRK03333.1"/>
    <property type="match status" value="1"/>
</dbReference>
<sequence length="212" mass="22297">MQRIGLTGGIAAGKSVAAARFAELGAVVIDYDLLSREAVAPGSAGLDQVVAAFGPEVLDADGALDRPALGRIVFGDDDARATLNRIVHPIVHRLAAEREAAAATADPDAVVLHDIPLLAESGRDASFHLIVAVQADVELRVRRLVEGRGLSEPDARARIAAQVGDDVRAAAADVLLDGNGSPDRLRAQVDELWARIAAERAAERNAAEEERR</sequence>
<keyword evidence="1 3" id="KW-0547">Nucleotide-binding</keyword>
<dbReference type="Gene3D" id="3.40.50.300">
    <property type="entry name" value="P-loop containing nucleotide triphosphate hydrolases"/>
    <property type="match status" value="1"/>
</dbReference>
<evidence type="ECO:0000313" key="5">
    <source>
        <dbReference type="EMBL" id="NKY22110.1"/>
    </source>
</evidence>
<name>A0A7X6KU36_9CELL</name>
<comment type="caution">
    <text evidence="5">The sequence shown here is derived from an EMBL/GenBank/DDBJ whole genome shotgun (WGS) entry which is preliminary data.</text>
</comment>
<organism evidence="5 6">
    <name type="scientific">Cellulomonas denverensis</name>
    <dbReference type="NCBI Taxonomy" id="264297"/>
    <lineage>
        <taxon>Bacteria</taxon>
        <taxon>Bacillati</taxon>
        <taxon>Actinomycetota</taxon>
        <taxon>Actinomycetes</taxon>
        <taxon>Micrococcales</taxon>
        <taxon>Cellulomonadaceae</taxon>
        <taxon>Cellulomonas</taxon>
    </lineage>
</organism>
<reference evidence="5 6" key="1">
    <citation type="submission" date="2020-04" db="EMBL/GenBank/DDBJ databases">
        <title>MicrobeNet Type strains.</title>
        <authorList>
            <person name="Nicholson A.C."/>
        </authorList>
    </citation>
    <scope>NUCLEOTIDE SEQUENCE [LARGE SCALE GENOMIC DNA]</scope>
    <source>
        <strain evidence="5 6">ATCC BAA-788</strain>
    </source>
</reference>
<dbReference type="InterPro" id="IPR027417">
    <property type="entry name" value="P-loop_NTPase"/>
</dbReference>
<dbReference type="HAMAP" id="MF_00376">
    <property type="entry name" value="Dephospho_CoA_kinase"/>
    <property type="match status" value="1"/>
</dbReference>
<dbReference type="PANTHER" id="PTHR10695:SF46">
    <property type="entry name" value="BIFUNCTIONAL COENZYME A SYNTHASE-RELATED"/>
    <property type="match status" value="1"/>
</dbReference>
<keyword evidence="3 5" id="KW-0808">Transferase</keyword>
<dbReference type="NCBIfam" id="TIGR00152">
    <property type="entry name" value="dephospho-CoA kinase"/>
    <property type="match status" value="1"/>
</dbReference>
<comment type="subcellular location">
    <subcellularLocation>
        <location evidence="3">Cytoplasm</location>
    </subcellularLocation>
</comment>
<comment type="pathway">
    <text evidence="3">Cofactor biosynthesis; coenzyme A biosynthesis; CoA from (R)-pantothenate: step 5/5.</text>
</comment>
<comment type="catalytic activity">
    <reaction evidence="3">
        <text>3'-dephospho-CoA + ATP = ADP + CoA + H(+)</text>
        <dbReference type="Rhea" id="RHEA:18245"/>
        <dbReference type="ChEBI" id="CHEBI:15378"/>
        <dbReference type="ChEBI" id="CHEBI:30616"/>
        <dbReference type="ChEBI" id="CHEBI:57287"/>
        <dbReference type="ChEBI" id="CHEBI:57328"/>
        <dbReference type="ChEBI" id="CHEBI:456216"/>
        <dbReference type="EC" id="2.7.1.24"/>
    </reaction>
</comment>
<dbReference type="RefSeq" id="WP_168629219.1">
    <property type="nucleotide sequence ID" value="NZ_BONL01000015.1"/>
</dbReference>